<reference evidence="2" key="1">
    <citation type="submission" date="2016-11" db="UniProtKB">
        <authorList>
            <consortium name="WormBaseParasite"/>
        </authorList>
    </citation>
    <scope>IDENTIFICATION</scope>
    <source>
        <strain evidence="2">KR3021</strain>
    </source>
</reference>
<accession>A0AC35TIX4</accession>
<sequence>MPGECSTQYTTNGSVVSPPTYTVEEDKEGNLFNDLLGVCWPNRPTHGYHCLKEYKERKHKEEKAFLKAAKREKKKDNCDKKNSDDKEIKKQSKKSGKIPQSPISESVNSFASVDCTKSNECLLPPYTYAGCHTRTAIKNLLTKKTLFYLYHERTQDGISLEPSLPLFLAYKSSAGKKYFFPIKKAKQGQWYVDYGTELRSEAYSSLDKLVECLRTYGHIDLHNHSFDMLPIKEIELQYKKNANLLDKN</sequence>
<dbReference type="WBParaSite" id="RSKR_0000115500.1">
    <property type="protein sequence ID" value="RSKR_0000115500.1"/>
    <property type="gene ID" value="RSKR_0000115500"/>
</dbReference>
<proteinExistence type="predicted"/>
<evidence type="ECO:0000313" key="1">
    <source>
        <dbReference type="Proteomes" id="UP000095286"/>
    </source>
</evidence>
<protein>
    <submittedName>
        <fullName evidence="2">SH2 domain-containing protein</fullName>
    </submittedName>
</protein>
<evidence type="ECO:0000313" key="2">
    <source>
        <dbReference type="WBParaSite" id="RSKR_0000115500.1"/>
    </source>
</evidence>
<dbReference type="Proteomes" id="UP000095286">
    <property type="component" value="Unplaced"/>
</dbReference>
<name>A0AC35TIX4_9BILA</name>
<organism evidence="1 2">
    <name type="scientific">Rhabditophanes sp. KR3021</name>
    <dbReference type="NCBI Taxonomy" id="114890"/>
    <lineage>
        <taxon>Eukaryota</taxon>
        <taxon>Metazoa</taxon>
        <taxon>Ecdysozoa</taxon>
        <taxon>Nematoda</taxon>
        <taxon>Chromadorea</taxon>
        <taxon>Rhabditida</taxon>
        <taxon>Tylenchina</taxon>
        <taxon>Panagrolaimomorpha</taxon>
        <taxon>Strongyloidoidea</taxon>
        <taxon>Alloionematidae</taxon>
        <taxon>Rhabditophanes</taxon>
    </lineage>
</organism>